<proteinExistence type="predicted"/>
<dbReference type="InterPro" id="IPR029044">
    <property type="entry name" value="Nucleotide-diphossugar_trans"/>
</dbReference>
<dbReference type="Proteomes" id="UP000050454">
    <property type="component" value="Unassembled WGS sequence"/>
</dbReference>
<organism evidence="1 2">
    <name type="scientific">Jiulongibacter sediminis</name>
    <dbReference type="NCBI Taxonomy" id="1605367"/>
    <lineage>
        <taxon>Bacteria</taxon>
        <taxon>Pseudomonadati</taxon>
        <taxon>Bacteroidota</taxon>
        <taxon>Cytophagia</taxon>
        <taxon>Cytophagales</taxon>
        <taxon>Leadbetterellaceae</taxon>
        <taxon>Jiulongibacter</taxon>
    </lineage>
</organism>
<gene>
    <name evidence="1" type="ORF">AFM12_03440</name>
</gene>
<dbReference type="CDD" id="cd00761">
    <property type="entry name" value="Glyco_tranf_GTA_type"/>
    <property type="match status" value="1"/>
</dbReference>
<dbReference type="OrthoDB" id="20930at2"/>
<evidence type="ECO:0000313" key="1">
    <source>
        <dbReference type="EMBL" id="KPM49658.1"/>
    </source>
</evidence>
<dbReference type="AlphaFoldDB" id="A0A0P7C4Q0"/>
<evidence type="ECO:0008006" key="3">
    <source>
        <dbReference type="Google" id="ProtNLM"/>
    </source>
</evidence>
<dbReference type="Gene3D" id="3.90.550.10">
    <property type="entry name" value="Spore Coat Polysaccharide Biosynthesis Protein SpsA, Chain A"/>
    <property type="match status" value="1"/>
</dbReference>
<dbReference type="PATRIC" id="fig|1605367.3.peg.2033"/>
<protein>
    <recommendedName>
        <fullName evidence="3">Glycosyltransferase</fullName>
    </recommendedName>
</protein>
<dbReference type="STRING" id="1605367.AFM12_03440"/>
<reference evidence="1 2" key="1">
    <citation type="submission" date="2015-07" db="EMBL/GenBank/DDBJ databases">
        <title>The draft genome sequence of Leadbetterella sp. JN14-9.</title>
        <authorList>
            <person name="Liu Y."/>
            <person name="Du J."/>
            <person name="Shao Z."/>
        </authorList>
    </citation>
    <scope>NUCLEOTIDE SEQUENCE [LARGE SCALE GENOMIC DNA]</scope>
    <source>
        <strain evidence="1 2">JN14-9</strain>
    </source>
</reference>
<name>A0A0P7C4Q0_9BACT</name>
<dbReference type="RefSeq" id="WP_055143932.1">
    <property type="nucleotide sequence ID" value="NZ_JXSZ01000005.1"/>
</dbReference>
<dbReference type="PANTHER" id="PTHR34496">
    <property type="entry name" value="GLCNAC TRANSFERASE-RELATED"/>
    <property type="match status" value="1"/>
</dbReference>
<dbReference type="PANTHER" id="PTHR34496:SF10">
    <property type="entry name" value="GLCNAC TRANSFERASE"/>
    <property type="match status" value="1"/>
</dbReference>
<sequence>MPTNKPQTEKNSIFVQIASYRDPQLVPTLDDLLGKADKPQNLNITVAWQTSEEDTWDKPDKYFSQTNIQFLKIPFQEAQGVCWARNRVQQHYRGEKYTLQLDSHHRFVKGWDTLLITMLESLREQGVAKPLLTAYVPSFDPENDPEGRIQEPWKMDFDRFTPEGIIFFLPSTIEDSKSLTHPVPARFYSAHFAFTLGAFSQEVQHDPSFYFHGEEISIAVRAYTHGYDLYHPHRLVAWHEYTRKGRTKHWDDKENWHVANQYTHKRVKQLLGIDGEPFTNDFGKYGFGTQRTLSDYERYAGIRFRDRGVQRHTLDRKPAPNPCVEDYDNSFFTIFEHCIDIHKSALPEQDYEFLVVAFLDESGADLYRKDADKEEVKTIFNTSEDWLNIWRKYTGPVPAKWRVWPYSASKGWCDRIEGTL</sequence>
<dbReference type="SUPFAM" id="SSF53448">
    <property type="entry name" value="Nucleotide-diphospho-sugar transferases"/>
    <property type="match status" value="1"/>
</dbReference>
<comment type="caution">
    <text evidence="1">The sequence shown here is derived from an EMBL/GenBank/DDBJ whole genome shotgun (WGS) entry which is preliminary data.</text>
</comment>
<evidence type="ECO:0000313" key="2">
    <source>
        <dbReference type="Proteomes" id="UP000050454"/>
    </source>
</evidence>
<accession>A0A0P7C4Q0</accession>
<keyword evidence="2" id="KW-1185">Reference proteome</keyword>
<dbReference type="EMBL" id="LGTQ01000005">
    <property type="protein sequence ID" value="KPM49658.1"/>
    <property type="molecule type" value="Genomic_DNA"/>
</dbReference>
<dbReference type="InterPro" id="IPR021067">
    <property type="entry name" value="Glycosyltransferase"/>
</dbReference>
<dbReference type="Pfam" id="PF11397">
    <property type="entry name" value="GlcNAc"/>
    <property type="match status" value="2"/>
</dbReference>